<protein>
    <recommendedName>
        <fullName evidence="1">Ig-like domain-containing protein</fullName>
    </recommendedName>
</protein>
<dbReference type="OrthoDB" id="1972074at2"/>
<evidence type="ECO:0000259" key="1">
    <source>
        <dbReference type="Pfam" id="PF07523"/>
    </source>
</evidence>
<evidence type="ECO:0000313" key="3">
    <source>
        <dbReference type="Proteomes" id="UP000261080"/>
    </source>
</evidence>
<organism evidence="2 3">
    <name type="scientific">Sellimonas intestinalis</name>
    <dbReference type="NCBI Taxonomy" id="1653434"/>
    <lineage>
        <taxon>Bacteria</taxon>
        <taxon>Bacillati</taxon>
        <taxon>Bacillota</taxon>
        <taxon>Clostridia</taxon>
        <taxon>Lachnospirales</taxon>
        <taxon>Lachnospiraceae</taxon>
        <taxon>Sellimonas</taxon>
    </lineage>
</organism>
<comment type="caution">
    <text evidence="2">The sequence shown here is derived from an EMBL/GenBank/DDBJ whole genome shotgun (WGS) entry which is preliminary data.</text>
</comment>
<dbReference type="Proteomes" id="UP000261080">
    <property type="component" value="Unassembled WGS sequence"/>
</dbReference>
<feature type="domain" description="Ig-like" evidence="1">
    <location>
        <begin position="207"/>
        <end position="257"/>
    </location>
</feature>
<proteinExistence type="predicted"/>
<evidence type="ECO:0000313" key="2">
    <source>
        <dbReference type="EMBL" id="RGE88934.1"/>
    </source>
</evidence>
<keyword evidence="3" id="KW-1185">Reference proteome</keyword>
<dbReference type="InterPro" id="IPR013783">
    <property type="entry name" value="Ig-like_fold"/>
</dbReference>
<dbReference type="InterPro" id="IPR022038">
    <property type="entry name" value="Ig-like_bact"/>
</dbReference>
<sequence>MRYIRILVVILFMASLGLCGAAKIRERAGEDPTKPVITNETGELEISTSYEESDLLEGLKAQDEKDGDLTDQIMVGNFSQFIEPGVCNLSYVVFDSSNQAATLTRRVKFTDYQSPEFSLSSPLVFAESREDNAMDYIRAGDQIDGDISSLVKLLDSSINYRTAGDYEVHVQVTNSLGDTVEATLPVHIVEASRISTEIHLIQGIAYIKKGDEFHPEDYIDYIEDIDGNRLDTDTVSIASGVNTAEGGTYEVHYQTEGDAGRGETWLTVIVRG</sequence>
<reference evidence="2 3" key="1">
    <citation type="submission" date="2018-08" db="EMBL/GenBank/DDBJ databases">
        <title>A genome reference for cultivated species of the human gut microbiota.</title>
        <authorList>
            <person name="Zou Y."/>
            <person name="Xue W."/>
            <person name="Luo G."/>
        </authorList>
    </citation>
    <scope>NUCLEOTIDE SEQUENCE [LARGE SCALE GENOMIC DNA]</scope>
    <source>
        <strain evidence="2 3">AF37-2AT</strain>
    </source>
</reference>
<gene>
    <name evidence="2" type="ORF">DW016_05390</name>
</gene>
<accession>A0A3E3K4R7</accession>
<name>A0A3E3K4R7_9FIRM</name>
<dbReference type="RefSeq" id="WP_024733509.1">
    <property type="nucleotide sequence ID" value="NZ_CATZPC010000012.1"/>
</dbReference>
<dbReference type="AlphaFoldDB" id="A0A3E3K4R7"/>
<dbReference type="Gene3D" id="2.60.40.10">
    <property type="entry name" value="Immunoglobulins"/>
    <property type="match status" value="3"/>
</dbReference>
<dbReference type="EMBL" id="QVLX01000002">
    <property type="protein sequence ID" value="RGE88934.1"/>
    <property type="molecule type" value="Genomic_DNA"/>
</dbReference>
<dbReference type="GeneID" id="97193755"/>
<dbReference type="Pfam" id="PF07523">
    <property type="entry name" value="Big_3"/>
    <property type="match status" value="1"/>
</dbReference>